<evidence type="ECO:0008006" key="3">
    <source>
        <dbReference type="Google" id="ProtNLM"/>
    </source>
</evidence>
<dbReference type="AlphaFoldDB" id="A0A484RJA1"/>
<dbReference type="EMBL" id="CAADID010000007">
    <property type="protein sequence ID" value="VFR59992.1"/>
    <property type="molecule type" value="Genomic_DNA"/>
</dbReference>
<protein>
    <recommendedName>
        <fullName evidence="3">Cellulose synthase operon protein D</fullName>
    </recommendedName>
</protein>
<proteinExistence type="predicted"/>
<evidence type="ECO:0000313" key="2">
    <source>
        <dbReference type="EMBL" id="VFR59992.1"/>
    </source>
</evidence>
<dbReference type="GO" id="GO:0030244">
    <property type="term" value="P:cellulose biosynthetic process"/>
    <property type="evidence" value="ECO:0007669"/>
    <property type="project" value="InterPro"/>
</dbReference>
<name>A0A484RJA1_9ZZZZ</name>
<gene>
    <name evidence="1" type="ORF">ANT2_2522</name>
    <name evidence="2" type="ORF">ANT3_2524</name>
</gene>
<evidence type="ECO:0000313" key="1">
    <source>
        <dbReference type="EMBL" id="VFR49359.1"/>
    </source>
</evidence>
<accession>A0A484RJA1</accession>
<organism evidence="1">
    <name type="scientific">plant metagenome</name>
    <dbReference type="NCBI Taxonomy" id="1297885"/>
    <lineage>
        <taxon>unclassified sequences</taxon>
        <taxon>metagenomes</taxon>
        <taxon>organismal metagenomes</taxon>
    </lineage>
</organism>
<reference evidence="1" key="1">
    <citation type="submission" date="2019-03" db="EMBL/GenBank/DDBJ databases">
        <authorList>
            <person name="Danneels B."/>
        </authorList>
    </citation>
    <scope>NUCLEOTIDE SEQUENCE</scope>
</reference>
<sequence>MENPLFDYYRNHQAPLQWRGALGALAQSLTNHFSSEQLRTLLREAGQHFASQHPIQAAETVQSMQDAMNGVWTTQDWGWVDIHDLDSFLTLTHYAAPLESAFGAQNLAWSAAFLEGVYEQWFRQLGASDALHVRQSEESDVRTAIVLRLGR</sequence>
<dbReference type="Gene3D" id="3.30.70.2590">
    <property type="match status" value="1"/>
</dbReference>
<dbReference type="InterPro" id="IPR038470">
    <property type="entry name" value="Cellsynth_D_sf"/>
</dbReference>
<dbReference type="EMBL" id="CAADIG010000025">
    <property type="protein sequence ID" value="VFR49359.1"/>
    <property type="molecule type" value="Genomic_DNA"/>
</dbReference>
<dbReference type="InterPro" id="IPR022798">
    <property type="entry name" value="BcsD_bac"/>
</dbReference>
<dbReference type="Pfam" id="PF03500">
    <property type="entry name" value="Cellsynth_D"/>
    <property type="match status" value="1"/>
</dbReference>